<dbReference type="GO" id="GO:0005737">
    <property type="term" value="C:cytoplasm"/>
    <property type="evidence" value="ECO:0007669"/>
    <property type="project" value="TreeGrafter"/>
</dbReference>
<evidence type="ECO:0000259" key="3">
    <source>
        <dbReference type="PROSITE" id="PS01031"/>
    </source>
</evidence>
<name>A0A1I7XQR6_HETBA</name>
<dbReference type="Pfam" id="PF00011">
    <property type="entry name" value="HSP20"/>
    <property type="match status" value="1"/>
</dbReference>
<dbReference type="InterPro" id="IPR008978">
    <property type="entry name" value="HSP20-like_chaperone"/>
</dbReference>
<comment type="similarity">
    <text evidence="1 2">Belongs to the small heat shock protein (HSP20) family.</text>
</comment>
<dbReference type="PROSITE" id="PS01031">
    <property type="entry name" value="SHSP"/>
    <property type="match status" value="1"/>
</dbReference>
<dbReference type="PANTHER" id="PTHR45640">
    <property type="entry name" value="HEAT SHOCK PROTEIN HSP-12.2-RELATED"/>
    <property type="match status" value="1"/>
</dbReference>
<evidence type="ECO:0000256" key="1">
    <source>
        <dbReference type="PROSITE-ProRule" id="PRU00285"/>
    </source>
</evidence>
<dbReference type="Gene3D" id="2.60.40.790">
    <property type="match status" value="1"/>
</dbReference>
<dbReference type="SUPFAM" id="SSF49764">
    <property type="entry name" value="HSP20-like chaperones"/>
    <property type="match status" value="1"/>
</dbReference>
<accession>A0A1I7XQR6</accession>
<dbReference type="GO" id="GO:0009408">
    <property type="term" value="P:response to heat"/>
    <property type="evidence" value="ECO:0007669"/>
    <property type="project" value="TreeGrafter"/>
</dbReference>
<dbReference type="GO" id="GO:0051082">
    <property type="term" value="F:unfolded protein binding"/>
    <property type="evidence" value="ECO:0007669"/>
    <property type="project" value="TreeGrafter"/>
</dbReference>
<dbReference type="Proteomes" id="UP000095283">
    <property type="component" value="Unplaced"/>
</dbReference>
<dbReference type="PANTHER" id="PTHR45640:SF35">
    <property type="entry name" value="HEAT SHOCK PROTEIN HSP-12.2"/>
    <property type="match status" value="1"/>
</dbReference>
<reference evidence="5" key="1">
    <citation type="submission" date="2016-11" db="UniProtKB">
        <authorList>
            <consortium name="WormBaseParasite"/>
        </authorList>
    </citation>
    <scope>IDENTIFICATION</scope>
</reference>
<dbReference type="GO" id="GO:0042026">
    <property type="term" value="P:protein refolding"/>
    <property type="evidence" value="ECO:0007669"/>
    <property type="project" value="TreeGrafter"/>
</dbReference>
<dbReference type="InterPro" id="IPR001436">
    <property type="entry name" value="Alpha-crystallin/sHSP_animal"/>
</dbReference>
<feature type="domain" description="SHSP" evidence="3">
    <location>
        <begin position="19"/>
        <end position="114"/>
    </location>
</feature>
<dbReference type="FunFam" id="2.60.40.790:FF:000036">
    <property type="entry name" value="Heat Shock Protein"/>
    <property type="match status" value="1"/>
</dbReference>
<dbReference type="InterPro" id="IPR002068">
    <property type="entry name" value="A-crystallin/Hsp20_dom"/>
</dbReference>
<organism evidence="4 5">
    <name type="scientific">Heterorhabditis bacteriophora</name>
    <name type="common">Entomopathogenic nematode worm</name>
    <dbReference type="NCBI Taxonomy" id="37862"/>
    <lineage>
        <taxon>Eukaryota</taxon>
        <taxon>Metazoa</taxon>
        <taxon>Ecdysozoa</taxon>
        <taxon>Nematoda</taxon>
        <taxon>Chromadorea</taxon>
        <taxon>Rhabditida</taxon>
        <taxon>Rhabditina</taxon>
        <taxon>Rhabditomorpha</taxon>
        <taxon>Strongyloidea</taxon>
        <taxon>Heterorhabditidae</taxon>
        <taxon>Heterorhabditis</taxon>
    </lineage>
</organism>
<dbReference type="AlphaFoldDB" id="A0A1I7XQR6"/>
<protein>
    <submittedName>
        <fullName evidence="5">SHSP domain-containing protein</fullName>
    </submittedName>
</protein>
<sequence>MLHLSMSTIVVTHDASTWDWPLQSNDGVVKVHNTKEIFEVGLDAQFFSPNEIEVKVSGQELLIHCRHETRSDQHGTIAREIHRAYKLPADVDLSTVKSHLTSRGVLSITAQKQK</sequence>
<dbReference type="WBParaSite" id="Hba_19878">
    <property type="protein sequence ID" value="Hba_19878"/>
    <property type="gene ID" value="Hba_19878"/>
</dbReference>
<keyword evidence="4" id="KW-1185">Reference proteome</keyword>
<evidence type="ECO:0000313" key="4">
    <source>
        <dbReference type="Proteomes" id="UP000095283"/>
    </source>
</evidence>
<dbReference type="PRINTS" id="PR00299">
    <property type="entry name" value="ACRYSTALLIN"/>
</dbReference>
<dbReference type="GO" id="GO:0005634">
    <property type="term" value="C:nucleus"/>
    <property type="evidence" value="ECO:0007669"/>
    <property type="project" value="TreeGrafter"/>
</dbReference>
<evidence type="ECO:0000313" key="5">
    <source>
        <dbReference type="WBParaSite" id="Hba_19878"/>
    </source>
</evidence>
<dbReference type="CDD" id="cd06526">
    <property type="entry name" value="metazoan_ACD"/>
    <property type="match status" value="1"/>
</dbReference>
<evidence type="ECO:0000256" key="2">
    <source>
        <dbReference type="RuleBase" id="RU003616"/>
    </source>
</evidence>
<proteinExistence type="inferred from homology"/>